<protein>
    <submittedName>
        <fullName evidence="1">Uncharacterized protein</fullName>
    </submittedName>
</protein>
<reference evidence="1" key="1">
    <citation type="submission" date="2022-08" db="EMBL/GenBank/DDBJ databases">
        <title>Genome Sequence of Lecanicillium fungicola.</title>
        <authorList>
            <person name="Buettner E."/>
        </authorList>
    </citation>
    <scope>NUCLEOTIDE SEQUENCE</scope>
    <source>
        <strain evidence="1">Babe33</strain>
    </source>
</reference>
<organism evidence="1 2">
    <name type="scientific">Zarea fungicola</name>
    <dbReference type="NCBI Taxonomy" id="93591"/>
    <lineage>
        <taxon>Eukaryota</taxon>
        <taxon>Fungi</taxon>
        <taxon>Dikarya</taxon>
        <taxon>Ascomycota</taxon>
        <taxon>Pezizomycotina</taxon>
        <taxon>Sordariomycetes</taxon>
        <taxon>Hypocreomycetidae</taxon>
        <taxon>Hypocreales</taxon>
        <taxon>Cordycipitaceae</taxon>
        <taxon>Zarea</taxon>
    </lineage>
</organism>
<dbReference type="EMBL" id="JANJQO010000093">
    <property type="protein sequence ID" value="KAJ2982123.1"/>
    <property type="molecule type" value="Genomic_DNA"/>
</dbReference>
<keyword evidence="2" id="KW-1185">Reference proteome</keyword>
<proteinExistence type="predicted"/>
<name>A0ACC1NSN0_9HYPO</name>
<accession>A0ACC1NSN0</accession>
<comment type="caution">
    <text evidence="1">The sequence shown here is derived from an EMBL/GenBank/DDBJ whole genome shotgun (WGS) entry which is preliminary data.</text>
</comment>
<evidence type="ECO:0000313" key="1">
    <source>
        <dbReference type="EMBL" id="KAJ2982123.1"/>
    </source>
</evidence>
<evidence type="ECO:0000313" key="2">
    <source>
        <dbReference type="Proteomes" id="UP001143910"/>
    </source>
</evidence>
<dbReference type="Proteomes" id="UP001143910">
    <property type="component" value="Unassembled WGS sequence"/>
</dbReference>
<gene>
    <name evidence="1" type="ORF">NQ176_g1603</name>
</gene>
<sequence length="658" mass="74603">MHTVSRHLHAAGHQVRLLRLNSARDFNAPLRCQLLPTSLWQAPSYEALSYNWGTAGRSKIIELESAPVAVTPNLEIALRYLRKPSAERLLWVDALCINYDDAVDRSKQASILRHIYRNCSTNVVWLGPTVPGPHDQWPATGQELARGLNLMRQICSRDLATLENMRDVDHYRKSDEGNHSCVDEVVEAFHETAAFRREQGQQTYLVDINESTDLYRPFQEAEVWNQTWAVQQIAHAPRVVLQAADKTLEWDTLASFLEDEEYSDAFHLPWAHGIMEGMVCAMFEDVKAAHTQRKLTQLNQADASSEKSSLMSVLTRFKQTQAADPRDKIYGVLGFLPHEDAIKIDYTKTVSDIYSETTVALIDANKNLDIICQNLWHLKGKSSPDMNLPSWVPDFSRAGDLQSCIYQYQSLFSPDLGLFASGKPSCTVPCRVVNGKALQVSGTVVGRVGCIKRQDPSSTSSVMVYPSQLPRDWMRMWFGEGLLGDDQATYAATGESCRQAFSRTLAFDCQIFPMKRLNTESIKSNTETIEQLLKDKVAEIEMTDTEIRSERTEESKTDENRYHRSWDRLMSEVLRHHIYTQWMFFVSENGLYVMARDDVREGDLIAVLDGAKVPIALRSTGGGEYSIISHLYVHGYMDGMAEEQIRDGLLTKREFLIV</sequence>